<dbReference type="CDD" id="cd04277">
    <property type="entry name" value="ZnMc_serralysin_like"/>
    <property type="match status" value="1"/>
</dbReference>
<dbReference type="RefSeq" id="WP_326509226.1">
    <property type="nucleotide sequence ID" value="NZ_JAWIIV010000032.1"/>
</dbReference>
<dbReference type="Gene3D" id="2.150.10.10">
    <property type="entry name" value="Serralysin-like metalloprotease, C-terminal"/>
    <property type="match status" value="1"/>
</dbReference>
<dbReference type="Gene3D" id="1.10.3130.20">
    <property type="entry name" value="Phycobilisome linker domain"/>
    <property type="match status" value="1"/>
</dbReference>
<dbReference type="InterPro" id="IPR011049">
    <property type="entry name" value="Serralysin-like_metalloprot_C"/>
</dbReference>
<evidence type="ECO:0000313" key="2">
    <source>
        <dbReference type="EMBL" id="MEC4722555.1"/>
    </source>
</evidence>
<reference evidence="2 3" key="1">
    <citation type="submission" date="2023-10" db="EMBL/GenBank/DDBJ databases">
        <title>Noviherbaspirillum sp. CPCC 100848 genome assembly.</title>
        <authorList>
            <person name="Li X.Y."/>
            <person name="Fang X.M."/>
        </authorList>
    </citation>
    <scope>NUCLEOTIDE SEQUENCE [LARGE SCALE GENOMIC DNA]</scope>
    <source>
        <strain evidence="2 3">CPCC 100848</strain>
    </source>
</reference>
<evidence type="ECO:0000313" key="3">
    <source>
        <dbReference type="Proteomes" id="UP001352263"/>
    </source>
</evidence>
<dbReference type="Pfam" id="PF00353">
    <property type="entry name" value="HemolysinCabind"/>
    <property type="match status" value="1"/>
</dbReference>
<name>A0ABU6JFW1_9BURK</name>
<organism evidence="2 3">
    <name type="scientific">Noviherbaspirillum album</name>
    <dbReference type="NCBI Taxonomy" id="3080276"/>
    <lineage>
        <taxon>Bacteria</taxon>
        <taxon>Pseudomonadati</taxon>
        <taxon>Pseudomonadota</taxon>
        <taxon>Betaproteobacteria</taxon>
        <taxon>Burkholderiales</taxon>
        <taxon>Oxalobacteraceae</taxon>
        <taxon>Noviherbaspirillum</taxon>
    </lineage>
</organism>
<dbReference type="Pfam" id="PF13946">
    <property type="entry name" value="DUF4214"/>
    <property type="match status" value="1"/>
</dbReference>
<dbReference type="Proteomes" id="UP001352263">
    <property type="component" value="Unassembled WGS sequence"/>
</dbReference>
<dbReference type="SUPFAM" id="SSF51120">
    <property type="entry name" value="beta-Roll"/>
    <property type="match status" value="1"/>
</dbReference>
<dbReference type="SUPFAM" id="SSF55486">
    <property type="entry name" value="Metalloproteases ('zincins'), catalytic domain"/>
    <property type="match status" value="1"/>
</dbReference>
<evidence type="ECO:0000259" key="1">
    <source>
        <dbReference type="Pfam" id="PF13946"/>
    </source>
</evidence>
<protein>
    <submittedName>
        <fullName evidence="2">DUF4214 domain-containing protein</fullName>
    </submittedName>
</protein>
<dbReference type="InterPro" id="IPR025282">
    <property type="entry name" value="DUF4214"/>
</dbReference>
<dbReference type="InterPro" id="IPR001343">
    <property type="entry name" value="Hemolysn_Ca-bd"/>
</dbReference>
<gene>
    <name evidence="2" type="ORF">RY831_25645</name>
</gene>
<comment type="caution">
    <text evidence="2">The sequence shown here is derived from an EMBL/GenBank/DDBJ whole genome shotgun (WGS) entry which is preliminary data.</text>
</comment>
<dbReference type="InterPro" id="IPR024079">
    <property type="entry name" value="MetalloPept_cat_dom_sf"/>
</dbReference>
<accession>A0ABU6JFW1</accession>
<dbReference type="InterPro" id="IPR038255">
    <property type="entry name" value="PBS_linker_sf"/>
</dbReference>
<proteinExistence type="predicted"/>
<feature type="domain" description="DUF4214" evidence="1">
    <location>
        <begin position="437"/>
        <end position="507"/>
    </location>
</feature>
<sequence>MATPSTAPFPLTGDTAIDATTHGYSWQLDSSRTLRWAVAGGLDGEYWSNPQAVADQMSLIFGSLGSYANVRFDYAGAYANPVEAAPHSDITISLSASTGLFPSNSMWALAFFPDAAYNAAYEGGPGDVFLNARSEANSLASYAPGSAGYFLFLHEIGHALGLKHPHDSGGTGRPTFSQLGLSELDNDWFSVMSYEDEFGFDLGSYDPATPMPLDVLALQHLYGKNMSTNAGDSSYTLPVNNFYSTIWDAGGTDTVDLSGASGGWSVSLPDMQLSTLVDTKTGMAYLESEKNASTPTTLYWLMGDIENLAGSGFTDTLVGSQGNNVLRGGGGNDAIDGAGGTDTALYASARDNYTIARAATGPALNVAANAGSESNEGTDSLTNIERLSFADRSVAFDDIGESVYRLYEAAFGRKPDDAGLGYWIAQRDAGLSLEEAARSFIASAEFQQKYGTNLDNADFVGALYSNALNRAPDAAGFAYWTDQLERGTISRHAMLAAFSESPEHVAQLVGSLQNGVDYIQYA</sequence>
<dbReference type="EMBL" id="JAWIIV010000032">
    <property type="protein sequence ID" value="MEC4722555.1"/>
    <property type="molecule type" value="Genomic_DNA"/>
</dbReference>
<dbReference type="Gene3D" id="3.40.390.10">
    <property type="entry name" value="Collagenase (Catalytic Domain)"/>
    <property type="match status" value="1"/>
</dbReference>
<keyword evidence="3" id="KW-1185">Reference proteome</keyword>
<dbReference type="InterPro" id="IPR034033">
    <property type="entry name" value="Serralysin-like"/>
</dbReference>